<protein>
    <submittedName>
        <fullName evidence="1">DUF309 domain-containing protein</fullName>
    </submittedName>
</protein>
<dbReference type="PANTHER" id="PTHR34796:SF1">
    <property type="entry name" value="EXPRESSED PROTEIN"/>
    <property type="match status" value="1"/>
</dbReference>
<dbReference type="PANTHER" id="PTHR34796">
    <property type="entry name" value="EXPRESSED PROTEIN"/>
    <property type="match status" value="1"/>
</dbReference>
<dbReference type="Proteomes" id="UP001596549">
    <property type="component" value="Unassembled WGS sequence"/>
</dbReference>
<dbReference type="RefSeq" id="WP_379747514.1">
    <property type="nucleotide sequence ID" value="NZ_JBHTCP010000011.1"/>
</dbReference>
<dbReference type="InterPro" id="IPR023203">
    <property type="entry name" value="TTHA0068_sf"/>
</dbReference>
<proteinExistence type="predicted"/>
<comment type="caution">
    <text evidence="1">The sequence shown here is derived from an EMBL/GenBank/DDBJ whole genome shotgun (WGS) entry which is preliminary data.</text>
</comment>
<gene>
    <name evidence="1" type="ORF">ACFQPF_05825</name>
</gene>
<evidence type="ECO:0000313" key="1">
    <source>
        <dbReference type="EMBL" id="MFC7371188.1"/>
    </source>
</evidence>
<name>A0ABW2NPR0_9BACL</name>
<accession>A0ABW2NPR0</accession>
<dbReference type="EMBL" id="JBHTCP010000011">
    <property type="protein sequence ID" value="MFC7371188.1"/>
    <property type="molecule type" value="Genomic_DNA"/>
</dbReference>
<dbReference type="Pfam" id="PF03745">
    <property type="entry name" value="DUF309"/>
    <property type="match status" value="1"/>
</dbReference>
<evidence type="ECO:0000313" key="2">
    <source>
        <dbReference type="Proteomes" id="UP001596549"/>
    </source>
</evidence>
<keyword evidence="2" id="KW-1185">Reference proteome</keyword>
<sequence>MLPEDWINYLVHFHTTRDYFECHEILEEYWKERGMNEEVWVGFIQLAVALYHERRGNRSGAEKMMASAHKKLAEEREHATTLGVNSEQLLTSMKNRLDQIMEKQNYIDMSIPLNQEALACCQQVCRKRGLTWESPSAMNDENLLHRHKMRDRSDVIAERKRQLLIRKTNDQEC</sequence>
<reference evidence="2" key="1">
    <citation type="journal article" date="2019" name="Int. J. Syst. Evol. Microbiol.">
        <title>The Global Catalogue of Microorganisms (GCM) 10K type strain sequencing project: providing services to taxonomists for standard genome sequencing and annotation.</title>
        <authorList>
            <consortium name="The Broad Institute Genomics Platform"/>
            <consortium name="The Broad Institute Genome Sequencing Center for Infectious Disease"/>
            <person name="Wu L."/>
            <person name="Ma J."/>
        </authorList>
    </citation>
    <scope>NUCLEOTIDE SEQUENCE [LARGE SCALE GENOMIC DNA]</scope>
    <source>
        <strain evidence="2">NBRC 106396</strain>
    </source>
</reference>
<organism evidence="1 2">
    <name type="scientific">Fictibacillus iocasae</name>
    <dbReference type="NCBI Taxonomy" id="2715437"/>
    <lineage>
        <taxon>Bacteria</taxon>
        <taxon>Bacillati</taxon>
        <taxon>Bacillota</taxon>
        <taxon>Bacilli</taxon>
        <taxon>Bacillales</taxon>
        <taxon>Fictibacillaceae</taxon>
        <taxon>Fictibacillus</taxon>
    </lineage>
</organism>
<dbReference type="Gene3D" id="1.10.3450.10">
    <property type="entry name" value="TTHA0068-like"/>
    <property type="match status" value="1"/>
</dbReference>
<dbReference type="SUPFAM" id="SSF140663">
    <property type="entry name" value="TTHA0068-like"/>
    <property type="match status" value="1"/>
</dbReference>
<dbReference type="InterPro" id="IPR005500">
    <property type="entry name" value="DUF309"/>
</dbReference>